<name>A0A2T1D2E8_9CYAN</name>
<dbReference type="AlphaFoldDB" id="A0A2T1D2E8"/>
<comment type="caution">
    <text evidence="1">The sequence shown here is derived from an EMBL/GenBank/DDBJ whole genome shotgun (WGS) entry which is preliminary data.</text>
</comment>
<reference evidence="1 2" key="2">
    <citation type="submission" date="2018-03" db="EMBL/GenBank/DDBJ databases">
        <title>The ancient ancestry and fast evolution of plastids.</title>
        <authorList>
            <person name="Moore K.R."/>
            <person name="Magnabosco C."/>
            <person name="Momper L."/>
            <person name="Gold D.A."/>
            <person name="Bosak T."/>
            <person name="Fournier G.P."/>
        </authorList>
    </citation>
    <scope>NUCLEOTIDE SEQUENCE [LARGE SCALE GENOMIC DNA]</scope>
    <source>
        <strain evidence="1 2">ULC007</strain>
    </source>
</reference>
<evidence type="ECO:0000313" key="1">
    <source>
        <dbReference type="EMBL" id="PSB14673.1"/>
    </source>
</evidence>
<accession>A0A2T1D2E8</accession>
<evidence type="ECO:0000313" key="2">
    <source>
        <dbReference type="Proteomes" id="UP000238634"/>
    </source>
</evidence>
<reference evidence="1 2" key="1">
    <citation type="submission" date="2018-02" db="EMBL/GenBank/DDBJ databases">
        <authorList>
            <person name="Cohen D.B."/>
            <person name="Kent A.D."/>
        </authorList>
    </citation>
    <scope>NUCLEOTIDE SEQUENCE [LARGE SCALE GENOMIC DNA]</scope>
    <source>
        <strain evidence="1 2">ULC007</strain>
    </source>
</reference>
<organism evidence="1 2">
    <name type="scientific">Phormidesmis priestleyi ULC007</name>
    <dbReference type="NCBI Taxonomy" id="1920490"/>
    <lineage>
        <taxon>Bacteria</taxon>
        <taxon>Bacillati</taxon>
        <taxon>Cyanobacteriota</taxon>
        <taxon>Cyanophyceae</taxon>
        <taxon>Leptolyngbyales</taxon>
        <taxon>Leptolyngbyaceae</taxon>
        <taxon>Phormidesmis</taxon>
    </lineage>
</organism>
<dbReference type="EMBL" id="PVWG01000081">
    <property type="protein sequence ID" value="PSB14673.1"/>
    <property type="molecule type" value="Genomic_DNA"/>
</dbReference>
<dbReference type="STRING" id="1920490.GCA_001895925_05372"/>
<dbReference type="Proteomes" id="UP000238634">
    <property type="component" value="Unassembled WGS sequence"/>
</dbReference>
<keyword evidence="2" id="KW-1185">Reference proteome</keyword>
<dbReference type="RefSeq" id="WP_106254231.1">
    <property type="nucleotide sequence ID" value="NZ_MPPI01000046.1"/>
</dbReference>
<proteinExistence type="predicted"/>
<sequence length="86" mass="9586">MNQLIPLDIDRELALHRLDNVSETIEELLAGGVTTDDLEDSGVLGDWKSSEEKLQEQRNRKVAGKELLQSLAEPLFGSNESCAEEF</sequence>
<gene>
    <name evidence="1" type="ORF">C7B65_26070</name>
</gene>
<protein>
    <submittedName>
        <fullName evidence="1">Uncharacterized protein</fullName>
    </submittedName>
</protein>